<feature type="compositionally biased region" description="Low complexity" evidence="1">
    <location>
        <begin position="62"/>
        <end position="78"/>
    </location>
</feature>
<feature type="compositionally biased region" description="Basic and acidic residues" evidence="1">
    <location>
        <begin position="92"/>
        <end position="108"/>
    </location>
</feature>
<reference evidence="2" key="2">
    <citation type="journal article" date="2023" name="IMA Fungus">
        <title>Comparative genomic study of the Penicillium genus elucidates a diverse pangenome and 15 lateral gene transfer events.</title>
        <authorList>
            <person name="Petersen C."/>
            <person name="Sorensen T."/>
            <person name="Nielsen M.R."/>
            <person name="Sondergaard T.E."/>
            <person name="Sorensen J.L."/>
            <person name="Fitzpatrick D.A."/>
            <person name="Frisvad J.C."/>
            <person name="Nielsen K.L."/>
        </authorList>
    </citation>
    <scope>NUCLEOTIDE SEQUENCE</scope>
    <source>
        <strain evidence="2">IBT 16125</strain>
    </source>
</reference>
<dbReference type="AlphaFoldDB" id="A0AAD6C1R4"/>
<evidence type="ECO:0000313" key="2">
    <source>
        <dbReference type="EMBL" id="KAJ5440122.1"/>
    </source>
</evidence>
<name>A0AAD6C1R4_9EURO</name>
<evidence type="ECO:0000313" key="3">
    <source>
        <dbReference type="Proteomes" id="UP001213681"/>
    </source>
</evidence>
<accession>A0AAD6C1R4</accession>
<sequence>MKVDPERAIAALIAANPKLKLDYTAIAKMYGQGAKYNTMEHRFRAWRKTAENLRVTAGEGNPQSQPQTTPKTPRTPTPGEKKAGSRSKRKTDKATKTAEADDFADSKAAEQNIDIVEISGDETSPIKPEIKQENEMTRSLMGIKSYPASDSDADDDDVQGMDEHVTKRLKTELDRDDVPTQLPVIDLEREVRIDSKSNGYDLSLPSMAVTAPDAHENVLANLDTLVRGSVAYDSVFGSEA</sequence>
<dbReference type="EMBL" id="JAPVEA010000008">
    <property type="protein sequence ID" value="KAJ5440122.1"/>
    <property type="molecule type" value="Genomic_DNA"/>
</dbReference>
<gene>
    <name evidence="2" type="ORF">N7458_011120</name>
</gene>
<keyword evidence="3" id="KW-1185">Reference proteome</keyword>
<proteinExistence type="predicted"/>
<comment type="caution">
    <text evidence="2">The sequence shown here is derived from an EMBL/GenBank/DDBJ whole genome shotgun (WGS) entry which is preliminary data.</text>
</comment>
<feature type="region of interest" description="Disordered" evidence="1">
    <location>
        <begin position="55"/>
        <end position="108"/>
    </location>
</feature>
<reference evidence="2" key="1">
    <citation type="submission" date="2022-12" db="EMBL/GenBank/DDBJ databases">
        <authorList>
            <person name="Petersen C."/>
        </authorList>
    </citation>
    <scope>NUCLEOTIDE SEQUENCE</scope>
    <source>
        <strain evidence="2">IBT 16125</strain>
    </source>
</reference>
<dbReference type="Proteomes" id="UP001213681">
    <property type="component" value="Unassembled WGS sequence"/>
</dbReference>
<protein>
    <submittedName>
        <fullName evidence="2">Uncharacterized protein</fullName>
    </submittedName>
</protein>
<dbReference type="RefSeq" id="XP_056763351.1">
    <property type="nucleotide sequence ID" value="XM_056914502.1"/>
</dbReference>
<dbReference type="GeneID" id="81604745"/>
<organism evidence="2 3">
    <name type="scientific">Penicillium daleae</name>
    <dbReference type="NCBI Taxonomy" id="63821"/>
    <lineage>
        <taxon>Eukaryota</taxon>
        <taxon>Fungi</taxon>
        <taxon>Dikarya</taxon>
        <taxon>Ascomycota</taxon>
        <taxon>Pezizomycotina</taxon>
        <taxon>Eurotiomycetes</taxon>
        <taxon>Eurotiomycetidae</taxon>
        <taxon>Eurotiales</taxon>
        <taxon>Aspergillaceae</taxon>
        <taxon>Penicillium</taxon>
    </lineage>
</organism>
<evidence type="ECO:0000256" key="1">
    <source>
        <dbReference type="SAM" id="MobiDB-lite"/>
    </source>
</evidence>